<evidence type="ECO:0000313" key="3">
    <source>
        <dbReference type="Proteomes" id="UP001168821"/>
    </source>
</evidence>
<dbReference type="PANTHER" id="PTHR32046:SF11">
    <property type="entry name" value="IMMUNE-ASSOCIATED NUCLEOTIDE-BINDING PROTEIN 10-LIKE"/>
    <property type="match status" value="1"/>
</dbReference>
<dbReference type="AlphaFoldDB" id="A0AA38MEX6"/>
<feature type="domain" description="G" evidence="1">
    <location>
        <begin position="25"/>
        <end position="145"/>
    </location>
</feature>
<reference evidence="2" key="1">
    <citation type="journal article" date="2023" name="G3 (Bethesda)">
        <title>Whole genome assemblies of Zophobas morio and Tenebrio molitor.</title>
        <authorList>
            <person name="Kaur S."/>
            <person name="Stinson S.A."/>
            <person name="diCenzo G.C."/>
        </authorList>
    </citation>
    <scope>NUCLEOTIDE SEQUENCE</scope>
    <source>
        <strain evidence="2">QUZm001</strain>
    </source>
</reference>
<dbReference type="CDD" id="cd00882">
    <property type="entry name" value="Ras_like_GTPase"/>
    <property type="match status" value="1"/>
</dbReference>
<name>A0AA38MEX6_9CUCU</name>
<sequence>MWGVLKNLMKVVLVEPDVTEDDVNVLLFGNSGTGNSTVINSIWNYFKYPIFRAARGNIETVTHDSEVYSVDEGLKVYKLPIKMDLKTFNLILIDTPPVGNPRGIEQDNTNMENILGYLATLKKLHAVCFVFKAHETRVTKFMEYCLKQMLTRLDRSAKEDIIFITVYNETSRYTAEETKHHCLVPLVRGIRSNPPRIRIGLNNVFALDNEAFRALLKIQEGKRYNRHELDGFARSWETSSKEIRRLLTYITTLESLDLQNIISINEVRFLVEQLATCISEISERIQDNMKSLDTHQKRLTTEDQAIQQLKPQLYITCVGLEVKHFDE</sequence>
<protein>
    <recommendedName>
        <fullName evidence="1">G domain-containing protein</fullName>
    </recommendedName>
</protein>
<dbReference type="PANTHER" id="PTHR32046">
    <property type="entry name" value="G DOMAIN-CONTAINING PROTEIN"/>
    <property type="match status" value="1"/>
</dbReference>
<dbReference type="InterPro" id="IPR006073">
    <property type="entry name" value="GTP-bd"/>
</dbReference>
<accession>A0AA38MEX6</accession>
<keyword evidence="3" id="KW-1185">Reference proteome</keyword>
<dbReference type="SUPFAM" id="SSF52540">
    <property type="entry name" value="P-loop containing nucleoside triphosphate hydrolases"/>
    <property type="match status" value="1"/>
</dbReference>
<proteinExistence type="predicted"/>
<dbReference type="EMBL" id="JALNTZ010000004">
    <property type="protein sequence ID" value="KAJ3653439.1"/>
    <property type="molecule type" value="Genomic_DNA"/>
</dbReference>
<dbReference type="Pfam" id="PF01926">
    <property type="entry name" value="MMR_HSR1"/>
    <property type="match status" value="1"/>
</dbReference>
<dbReference type="InterPro" id="IPR027417">
    <property type="entry name" value="P-loop_NTPase"/>
</dbReference>
<organism evidence="2 3">
    <name type="scientific">Zophobas morio</name>
    <dbReference type="NCBI Taxonomy" id="2755281"/>
    <lineage>
        <taxon>Eukaryota</taxon>
        <taxon>Metazoa</taxon>
        <taxon>Ecdysozoa</taxon>
        <taxon>Arthropoda</taxon>
        <taxon>Hexapoda</taxon>
        <taxon>Insecta</taxon>
        <taxon>Pterygota</taxon>
        <taxon>Neoptera</taxon>
        <taxon>Endopterygota</taxon>
        <taxon>Coleoptera</taxon>
        <taxon>Polyphaga</taxon>
        <taxon>Cucujiformia</taxon>
        <taxon>Tenebrionidae</taxon>
        <taxon>Zophobas</taxon>
    </lineage>
</organism>
<dbReference type="GO" id="GO:0005525">
    <property type="term" value="F:GTP binding"/>
    <property type="evidence" value="ECO:0007669"/>
    <property type="project" value="InterPro"/>
</dbReference>
<dbReference type="Gene3D" id="3.40.50.300">
    <property type="entry name" value="P-loop containing nucleotide triphosphate hydrolases"/>
    <property type="match status" value="1"/>
</dbReference>
<comment type="caution">
    <text evidence="2">The sequence shown here is derived from an EMBL/GenBank/DDBJ whole genome shotgun (WGS) entry which is preliminary data.</text>
</comment>
<gene>
    <name evidence="2" type="ORF">Zmor_012691</name>
</gene>
<dbReference type="Proteomes" id="UP001168821">
    <property type="component" value="Unassembled WGS sequence"/>
</dbReference>
<evidence type="ECO:0000313" key="2">
    <source>
        <dbReference type="EMBL" id="KAJ3653439.1"/>
    </source>
</evidence>
<evidence type="ECO:0000259" key="1">
    <source>
        <dbReference type="Pfam" id="PF01926"/>
    </source>
</evidence>